<gene>
    <name evidence="2" type="ORF">C480_00182</name>
</gene>
<name>M0BKT1_9EURY</name>
<evidence type="ECO:0000313" key="3">
    <source>
        <dbReference type="Proteomes" id="UP000011591"/>
    </source>
</evidence>
<proteinExistence type="predicted"/>
<dbReference type="RefSeq" id="WP_006663610.1">
    <property type="nucleotide sequence ID" value="NZ_AOIP01000003.1"/>
</dbReference>
<reference evidence="2 3" key="1">
    <citation type="journal article" date="2014" name="PLoS Genet.">
        <title>Phylogenetically driven sequencing of extremely halophilic archaea reveals strategies for static and dynamic osmo-response.</title>
        <authorList>
            <person name="Becker E.A."/>
            <person name="Seitzer P.M."/>
            <person name="Tritt A."/>
            <person name="Larsen D."/>
            <person name="Krusor M."/>
            <person name="Yao A.I."/>
            <person name="Wu D."/>
            <person name="Madern D."/>
            <person name="Eisen J.A."/>
            <person name="Darling A.E."/>
            <person name="Facciotti M.T."/>
        </authorList>
    </citation>
    <scope>NUCLEOTIDE SEQUENCE [LARGE SCALE GENOMIC DNA]</scope>
    <source>
        <strain evidence="2 3">DSM 13077</strain>
    </source>
</reference>
<sequence length="147" mass="14786">MNISRHGTVAVVTALLGGVSFATAALLFTSIPDTPPGGDGFAAGLTGIFVIVFALIGVLTLGEAGLLVLVTSLWNPAEQSRRLLTTGAVAGSLSVVLLAGPILVGRLSGMLVTGFAWITSVGLLFVQVGIVCSGLGIVFRVVNGPRA</sequence>
<protein>
    <submittedName>
        <fullName evidence="2">Uncharacterized protein</fullName>
    </submittedName>
</protein>
<dbReference type="EMBL" id="AOIP01000003">
    <property type="protein sequence ID" value="ELZ11465.1"/>
    <property type="molecule type" value="Genomic_DNA"/>
</dbReference>
<accession>M0BKT1</accession>
<feature type="transmembrane region" description="Helical" evidence="1">
    <location>
        <begin position="83"/>
        <end position="103"/>
    </location>
</feature>
<dbReference type="Proteomes" id="UP000011591">
    <property type="component" value="Unassembled WGS sequence"/>
</dbReference>
<dbReference type="PATRIC" id="fig|1227491.4.peg.37"/>
<keyword evidence="1" id="KW-0472">Membrane</keyword>
<keyword evidence="3" id="KW-1185">Reference proteome</keyword>
<feature type="transmembrane region" description="Helical" evidence="1">
    <location>
        <begin position="115"/>
        <end position="142"/>
    </location>
</feature>
<evidence type="ECO:0000256" key="1">
    <source>
        <dbReference type="SAM" id="Phobius"/>
    </source>
</evidence>
<comment type="caution">
    <text evidence="2">The sequence shown here is derived from an EMBL/GenBank/DDBJ whole genome shotgun (WGS) entry which is preliminary data.</text>
</comment>
<keyword evidence="1" id="KW-0812">Transmembrane</keyword>
<evidence type="ECO:0000313" key="2">
    <source>
        <dbReference type="EMBL" id="ELZ11465.1"/>
    </source>
</evidence>
<feature type="transmembrane region" description="Helical" evidence="1">
    <location>
        <begin position="48"/>
        <end position="71"/>
    </location>
</feature>
<keyword evidence="1" id="KW-1133">Transmembrane helix</keyword>
<organism evidence="2 3">
    <name type="scientific">Natrialba aegyptia DSM 13077</name>
    <dbReference type="NCBI Taxonomy" id="1227491"/>
    <lineage>
        <taxon>Archaea</taxon>
        <taxon>Methanobacteriati</taxon>
        <taxon>Methanobacteriota</taxon>
        <taxon>Stenosarchaea group</taxon>
        <taxon>Halobacteria</taxon>
        <taxon>Halobacteriales</taxon>
        <taxon>Natrialbaceae</taxon>
        <taxon>Natrialba</taxon>
    </lineage>
</organism>
<dbReference type="OrthoDB" id="187956at2157"/>
<dbReference type="AlphaFoldDB" id="M0BKT1"/>